<dbReference type="Proteomes" id="UP001597557">
    <property type="component" value="Unassembled WGS sequence"/>
</dbReference>
<feature type="transmembrane region" description="Helical" evidence="1">
    <location>
        <begin position="200"/>
        <end position="222"/>
    </location>
</feature>
<gene>
    <name evidence="2" type="ORF">ACFS5N_03870</name>
</gene>
<keyword evidence="1" id="KW-0812">Transmembrane</keyword>
<dbReference type="EMBL" id="JBHUPD010000001">
    <property type="protein sequence ID" value="MFD2871594.1"/>
    <property type="molecule type" value="Genomic_DNA"/>
</dbReference>
<organism evidence="2 3">
    <name type="scientific">Mucilaginibacter ximonensis</name>
    <dbReference type="NCBI Taxonomy" id="538021"/>
    <lineage>
        <taxon>Bacteria</taxon>
        <taxon>Pseudomonadati</taxon>
        <taxon>Bacteroidota</taxon>
        <taxon>Sphingobacteriia</taxon>
        <taxon>Sphingobacteriales</taxon>
        <taxon>Sphingobacteriaceae</taxon>
        <taxon>Mucilaginibacter</taxon>
    </lineage>
</organism>
<feature type="transmembrane region" description="Helical" evidence="1">
    <location>
        <begin position="328"/>
        <end position="348"/>
    </location>
</feature>
<feature type="transmembrane region" description="Helical" evidence="1">
    <location>
        <begin position="168"/>
        <end position="188"/>
    </location>
</feature>
<reference evidence="3" key="1">
    <citation type="journal article" date="2019" name="Int. J. Syst. Evol. Microbiol.">
        <title>The Global Catalogue of Microorganisms (GCM) 10K type strain sequencing project: providing services to taxonomists for standard genome sequencing and annotation.</title>
        <authorList>
            <consortium name="The Broad Institute Genomics Platform"/>
            <consortium name="The Broad Institute Genome Sequencing Center for Infectious Disease"/>
            <person name="Wu L."/>
            <person name="Ma J."/>
        </authorList>
    </citation>
    <scope>NUCLEOTIDE SEQUENCE [LARGE SCALE GENOMIC DNA]</scope>
    <source>
        <strain evidence="3">KCTC 22437</strain>
    </source>
</reference>
<feature type="transmembrane region" description="Helical" evidence="1">
    <location>
        <begin position="360"/>
        <end position="393"/>
    </location>
</feature>
<feature type="transmembrane region" description="Helical" evidence="1">
    <location>
        <begin position="26"/>
        <end position="43"/>
    </location>
</feature>
<feature type="transmembrane region" description="Helical" evidence="1">
    <location>
        <begin position="50"/>
        <end position="70"/>
    </location>
</feature>
<feature type="transmembrane region" description="Helical" evidence="1">
    <location>
        <begin position="76"/>
        <end position="98"/>
    </location>
</feature>
<evidence type="ECO:0000313" key="3">
    <source>
        <dbReference type="Proteomes" id="UP001597557"/>
    </source>
</evidence>
<keyword evidence="1" id="KW-1133">Transmembrane helix</keyword>
<keyword evidence="1" id="KW-0472">Membrane</keyword>
<proteinExistence type="predicted"/>
<protein>
    <submittedName>
        <fullName evidence="2">Uncharacterized protein</fullName>
    </submittedName>
</protein>
<evidence type="ECO:0000256" key="1">
    <source>
        <dbReference type="SAM" id="Phobius"/>
    </source>
</evidence>
<feature type="transmembrane region" description="Helical" evidence="1">
    <location>
        <begin position="234"/>
        <end position="254"/>
    </location>
</feature>
<sequence>MNYFATLVFLLLSANGTFLPFFNIDWFLVEVLFIWIGLTYNRFDKRDLRFGGYFMLVYISYCSFRSYFFLNLPIRFYISDIIYLFKYILPSMIYCALLKEKAIDYLSRVIIDLTKISIPLYCIQLVAGDALYNIGNAVAIPPHPPGYTITNFIVFTYIKEHHYQNSGFSWEPGAFGLFLIIGLMMQLFKNGFKIDSGVKWLALGVLTTLSTTSFVALGLVYLMYCRANGVKFSTLAIVAVPVLAVAVVKLPFLLDKVIDIYKHDMRDLQNIEFLSAWYIRRGEEMPFNRFSSLIFIYRQFKWQLILGVSNIFVETVPYLQNANTSSGIFEYFAKFGAVSFVYMLTRAGQFFGKFTQQKELLIYCILLILVLGFSESIFILPLMTNFYFLYFYARPLHEDLDGD</sequence>
<accession>A0ABW5Y9C7</accession>
<keyword evidence="3" id="KW-1185">Reference proteome</keyword>
<dbReference type="RefSeq" id="WP_377182431.1">
    <property type="nucleotide sequence ID" value="NZ_JBHUPD010000001.1"/>
</dbReference>
<comment type="caution">
    <text evidence="2">The sequence shown here is derived from an EMBL/GenBank/DDBJ whole genome shotgun (WGS) entry which is preliminary data.</text>
</comment>
<evidence type="ECO:0000313" key="2">
    <source>
        <dbReference type="EMBL" id="MFD2871594.1"/>
    </source>
</evidence>
<name>A0ABW5Y9C7_9SPHI</name>